<dbReference type="EMBL" id="SZWF01000003">
    <property type="protein sequence ID" value="KAA9394997.1"/>
    <property type="molecule type" value="Genomic_DNA"/>
</dbReference>
<keyword evidence="2" id="KW-0472">Membrane</keyword>
<organism evidence="3 4">
    <name type="scientific">Kocuria coralli</name>
    <dbReference type="NCBI Taxonomy" id="1461025"/>
    <lineage>
        <taxon>Bacteria</taxon>
        <taxon>Bacillati</taxon>
        <taxon>Actinomycetota</taxon>
        <taxon>Actinomycetes</taxon>
        <taxon>Micrococcales</taxon>
        <taxon>Micrococcaceae</taxon>
        <taxon>Kocuria</taxon>
    </lineage>
</organism>
<comment type="caution">
    <text evidence="3">The sequence shown here is derived from an EMBL/GenBank/DDBJ whole genome shotgun (WGS) entry which is preliminary data.</text>
</comment>
<keyword evidence="2" id="KW-1133">Transmembrane helix</keyword>
<name>A0A5J5KZ23_9MICC</name>
<feature type="transmembrane region" description="Helical" evidence="2">
    <location>
        <begin position="25"/>
        <end position="43"/>
    </location>
</feature>
<protein>
    <submittedName>
        <fullName evidence="3">Uncharacterized protein</fullName>
    </submittedName>
</protein>
<keyword evidence="2" id="KW-0812">Transmembrane</keyword>
<proteinExistence type="predicted"/>
<feature type="transmembrane region" description="Helical" evidence="2">
    <location>
        <begin position="49"/>
        <end position="72"/>
    </location>
</feature>
<dbReference type="OrthoDB" id="3388334at2"/>
<sequence>MPAPDVQESSAPGARGSLTGWRGALTVWLPAALTAITGLWAVIAPPVPAWWLGPAVVAVVALSGDPVIRLILHLARDAEAQRTARRQAMTSRTPQPPLAGTQLEQREQVPEPLGPPLRGGLIIGVLERLAVVICLALGYPNGVAIVIAVKGLARYGEFTNAHQREQFIIGTLASLLWAAAGAGVIVLAA</sequence>
<dbReference type="AlphaFoldDB" id="A0A5J5KZ23"/>
<accession>A0A5J5KZ23</accession>
<evidence type="ECO:0000256" key="1">
    <source>
        <dbReference type="SAM" id="MobiDB-lite"/>
    </source>
</evidence>
<dbReference type="Proteomes" id="UP000325957">
    <property type="component" value="Unassembled WGS sequence"/>
</dbReference>
<feature type="transmembrane region" description="Helical" evidence="2">
    <location>
        <begin position="167"/>
        <end position="188"/>
    </location>
</feature>
<reference evidence="3 4" key="1">
    <citation type="submission" date="2019-05" db="EMBL/GenBank/DDBJ databases">
        <title>Kocuria coralli sp. nov., a novel actinobacterium isolated from coral reef seawater.</title>
        <authorList>
            <person name="Li J."/>
        </authorList>
    </citation>
    <scope>NUCLEOTIDE SEQUENCE [LARGE SCALE GENOMIC DNA]</scope>
    <source>
        <strain evidence="3 4">SCSIO 13007</strain>
    </source>
</reference>
<evidence type="ECO:0000313" key="3">
    <source>
        <dbReference type="EMBL" id="KAA9394997.1"/>
    </source>
</evidence>
<keyword evidence="4" id="KW-1185">Reference proteome</keyword>
<gene>
    <name evidence="3" type="ORF">FCK90_03550</name>
</gene>
<evidence type="ECO:0000256" key="2">
    <source>
        <dbReference type="SAM" id="Phobius"/>
    </source>
</evidence>
<evidence type="ECO:0000313" key="4">
    <source>
        <dbReference type="Proteomes" id="UP000325957"/>
    </source>
</evidence>
<feature type="transmembrane region" description="Helical" evidence="2">
    <location>
        <begin position="125"/>
        <end position="147"/>
    </location>
</feature>
<feature type="region of interest" description="Disordered" evidence="1">
    <location>
        <begin position="83"/>
        <end position="110"/>
    </location>
</feature>
<dbReference type="RefSeq" id="WP_158032922.1">
    <property type="nucleotide sequence ID" value="NZ_ML708612.1"/>
</dbReference>